<dbReference type="Gene3D" id="1.10.10.10">
    <property type="entry name" value="Winged helix-like DNA-binding domain superfamily/Winged helix DNA-binding domain"/>
    <property type="match status" value="1"/>
</dbReference>
<proteinExistence type="predicted"/>
<dbReference type="InterPro" id="IPR009057">
    <property type="entry name" value="Homeodomain-like_sf"/>
</dbReference>
<accession>A0A0D7F6I3</accession>
<evidence type="ECO:0000313" key="1">
    <source>
        <dbReference type="EMBL" id="KIZ47322.1"/>
    </source>
</evidence>
<dbReference type="RefSeq" id="WP_044406489.1">
    <property type="nucleotide sequence ID" value="NZ_JXXE01000091.1"/>
</dbReference>
<evidence type="ECO:0000313" key="2">
    <source>
        <dbReference type="Proteomes" id="UP000032515"/>
    </source>
</evidence>
<dbReference type="AlphaFoldDB" id="A0A0D7F6I3"/>
<dbReference type="SUPFAM" id="SSF46689">
    <property type="entry name" value="Homeodomain-like"/>
    <property type="match status" value="1"/>
</dbReference>
<dbReference type="InterPro" id="IPR036388">
    <property type="entry name" value="WH-like_DNA-bd_sf"/>
</dbReference>
<comment type="caution">
    <text evidence="1">The sequence shown here is derived from an EMBL/GenBank/DDBJ whole genome shotgun (WGS) entry which is preliminary data.</text>
</comment>
<dbReference type="PANTHER" id="PTHR34849:SF3">
    <property type="entry name" value="SSR2962 PROTEIN"/>
    <property type="match status" value="1"/>
</dbReference>
<dbReference type="PATRIC" id="fig|1076.23.peg.64"/>
<evidence type="ECO:0008006" key="3">
    <source>
        <dbReference type="Google" id="ProtNLM"/>
    </source>
</evidence>
<dbReference type="InterPro" id="IPR007367">
    <property type="entry name" value="DUF433"/>
</dbReference>
<reference evidence="1 2" key="1">
    <citation type="submission" date="2014-11" db="EMBL/GenBank/DDBJ databases">
        <title>Genomics and ecophysiology of heterotrophic nitrogen fixing bacteria isolated from estuarine surface water.</title>
        <authorList>
            <person name="Bentzon-Tilia M."/>
            <person name="Severin I."/>
            <person name="Hansen L.H."/>
            <person name="Riemann L."/>
        </authorList>
    </citation>
    <scope>NUCLEOTIDE SEQUENCE [LARGE SCALE GENOMIC DNA]</scope>
    <source>
        <strain evidence="1 2">BAL398</strain>
    </source>
</reference>
<name>A0A0D7F6I3_RHOPL</name>
<dbReference type="EMBL" id="JXXE01000091">
    <property type="protein sequence ID" value="KIZ47322.1"/>
    <property type="molecule type" value="Genomic_DNA"/>
</dbReference>
<gene>
    <name evidence="1" type="ORF">OO17_04905</name>
</gene>
<dbReference type="Proteomes" id="UP000032515">
    <property type="component" value="Unassembled WGS sequence"/>
</dbReference>
<dbReference type="Pfam" id="PF04255">
    <property type="entry name" value="DUF433"/>
    <property type="match status" value="1"/>
</dbReference>
<sequence>MSDLLSRIMIDPDVLHGRPCIRGLRISVADILGQLSAGASRDEILRDYPYLENADIDAVLAFAARQANHPIIAAE</sequence>
<organism evidence="1 2">
    <name type="scientific">Rhodopseudomonas palustris</name>
    <dbReference type="NCBI Taxonomy" id="1076"/>
    <lineage>
        <taxon>Bacteria</taxon>
        <taxon>Pseudomonadati</taxon>
        <taxon>Pseudomonadota</taxon>
        <taxon>Alphaproteobacteria</taxon>
        <taxon>Hyphomicrobiales</taxon>
        <taxon>Nitrobacteraceae</taxon>
        <taxon>Rhodopseudomonas</taxon>
    </lineage>
</organism>
<dbReference type="OrthoDB" id="200074at2"/>
<protein>
    <recommendedName>
        <fullName evidence="3">DUF433 domain-containing protein</fullName>
    </recommendedName>
</protein>
<dbReference type="PANTHER" id="PTHR34849">
    <property type="entry name" value="SSL5025 PROTEIN"/>
    <property type="match status" value="1"/>
</dbReference>